<evidence type="ECO:0000313" key="2">
    <source>
        <dbReference type="EMBL" id="RCK52321.1"/>
    </source>
</evidence>
<comment type="caution">
    <text evidence="2">The sequence shown here is derived from an EMBL/GenBank/DDBJ whole genome shotgun (WGS) entry which is preliminary data.</text>
</comment>
<reference evidence="2 3" key="1">
    <citation type="submission" date="2014-07" db="EMBL/GenBank/DDBJ databases">
        <title>Draft genome sequence of Thalassospira profundimaris S25-3-2.</title>
        <authorList>
            <person name="Lai Q."/>
            <person name="Shao Z."/>
        </authorList>
    </citation>
    <scope>NUCLEOTIDE SEQUENCE [LARGE SCALE GENOMIC DNA]</scope>
    <source>
        <strain evidence="2 3">S25-3-2</strain>
    </source>
</reference>
<dbReference type="AlphaFoldDB" id="A0A367XHT0"/>
<feature type="chain" id="PRO_5016884594" evidence="1">
    <location>
        <begin position="30"/>
        <end position="208"/>
    </location>
</feature>
<sequence length="208" mass="22189">MKNLSRNIAIVTLAFGVSALAMTPAIASAAENGTYKTVVPNNTAGAHGGRKAYDIWQAKQTQMAQPNSDSPAMKTDFSQQGETVLQQIHQARVALSNGDRDSARQLLHDARATLSDMYNNGATGNIVISGPVVFDQDFSAGNQVSNAAQISRVILPFDETRGNLDLAYTQLTNNQPREANQTLGLVEQDLGVQTAQFSTTSTVVPAHS</sequence>
<evidence type="ECO:0000256" key="1">
    <source>
        <dbReference type="SAM" id="SignalP"/>
    </source>
</evidence>
<gene>
    <name evidence="2" type="ORF">TH25_07390</name>
</gene>
<organism evidence="2 3">
    <name type="scientific">Thalassospira profundimaris</name>
    <dbReference type="NCBI Taxonomy" id="502049"/>
    <lineage>
        <taxon>Bacteria</taxon>
        <taxon>Pseudomonadati</taxon>
        <taxon>Pseudomonadota</taxon>
        <taxon>Alphaproteobacteria</taxon>
        <taxon>Rhodospirillales</taxon>
        <taxon>Thalassospiraceae</taxon>
        <taxon>Thalassospira</taxon>
    </lineage>
</organism>
<dbReference type="Gene3D" id="1.20.120.1940">
    <property type="entry name" value="YfdX protein domain"/>
    <property type="match status" value="1"/>
</dbReference>
<protein>
    <submittedName>
        <fullName evidence="2">Uncharacterized protein</fullName>
    </submittedName>
</protein>
<name>A0A367XHT0_9PROT</name>
<proteinExistence type="predicted"/>
<keyword evidence="1" id="KW-0732">Signal</keyword>
<dbReference type="EMBL" id="JPWH01000004">
    <property type="protein sequence ID" value="RCK52321.1"/>
    <property type="molecule type" value="Genomic_DNA"/>
</dbReference>
<evidence type="ECO:0000313" key="3">
    <source>
        <dbReference type="Proteomes" id="UP000252517"/>
    </source>
</evidence>
<dbReference type="OrthoDB" id="7339773at2"/>
<accession>A0A367XHT0</accession>
<dbReference type="RefSeq" id="WP_114087703.1">
    <property type="nucleotide sequence ID" value="NZ_JPWH01000004.1"/>
</dbReference>
<dbReference type="Proteomes" id="UP000252517">
    <property type="component" value="Unassembled WGS sequence"/>
</dbReference>
<feature type="signal peptide" evidence="1">
    <location>
        <begin position="1"/>
        <end position="29"/>
    </location>
</feature>